<evidence type="ECO:0000313" key="3">
    <source>
        <dbReference type="Proteomes" id="UP000051757"/>
    </source>
</evidence>
<comment type="caution">
    <text evidence="2">The sequence shown here is derived from an EMBL/GenBank/DDBJ whole genome shotgun (WGS) entry which is preliminary data.</text>
</comment>
<dbReference type="OrthoDB" id="580775at2"/>
<dbReference type="InterPro" id="IPR016161">
    <property type="entry name" value="Ald_DH/histidinol_DH"/>
</dbReference>
<dbReference type="Pfam" id="PF05893">
    <property type="entry name" value="LuxC"/>
    <property type="match status" value="1"/>
</dbReference>
<organism evidence="2 3">
    <name type="scientific">Stenotrophomonas beteli</name>
    <dbReference type="NCBI Taxonomy" id="3384461"/>
    <lineage>
        <taxon>Bacteria</taxon>
        <taxon>Pseudomonadati</taxon>
        <taxon>Pseudomonadota</taxon>
        <taxon>Gammaproteobacteria</taxon>
        <taxon>Lysobacterales</taxon>
        <taxon>Lysobacteraceae</taxon>
        <taxon>Stenotrophomonas</taxon>
        <taxon>Stenotrophomonas maltophilia group</taxon>
    </lineage>
</organism>
<dbReference type="RefSeq" id="WP_057496715.1">
    <property type="nucleotide sequence ID" value="NZ_CP080573.1"/>
</dbReference>
<dbReference type="AlphaFoldDB" id="A0A0R0BB23"/>
<dbReference type="Proteomes" id="UP000051757">
    <property type="component" value="Unassembled WGS sequence"/>
</dbReference>
<accession>A0A0R0BB23</accession>
<evidence type="ECO:0000256" key="1">
    <source>
        <dbReference type="ARBA" id="ARBA00022857"/>
    </source>
</evidence>
<dbReference type="GO" id="GO:0003995">
    <property type="term" value="F:acyl-CoA dehydrogenase activity"/>
    <property type="evidence" value="ECO:0007669"/>
    <property type="project" value="InterPro"/>
</dbReference>
<name>A0A0R0BB23_9GAMM</name>
<dbReference type="SUPFAM" id="SSF53720">
    <property type="entry name" value="ALDH-like"/>
    <property type="match status" value="1"/>
</dbReference>
<reference evidence="2 3" key="1">
    <citation type="journal article" date="2016" name="Front. Microbiol.">
        <title>Genome Sequence of Type Strains of Genus Stenotrophomonas.</title>
        <authorList>
            <person name="Patil P.P."/>
            <person name="Midha S."/>
            <person name="Kumar S."/>
            <person name="Patil P.B."/>
        </authorList>
    </citation>
    <scope>NUCLEOTIDE SEQUENCE [LARGE SCALE GENOMIC DNA]</scope>
    <source>
        <strain evidence="2 3">LMG 978</strain>
    </source>
</reference>
<sequence length="408" mass="44627">MTQILFSIDADAALPDQLARLATLPPLSPFSAEARAFVADFARRVFALPVLREHPELATLAHWFRPAAQEQLSRRLLAPSTEHLLARGLVFHLAPANVDVLFAYAWLMSVLAGNRNVARLSQKHSPQREALVSILHAMREEGLHADVLQRSVLLTYPHDDAVTTLISRSCHARIIWGGDATVAKIRSLPLAPLAVELAFPDRFGVAAIDAAHVLQSSDADLQQLAHRFVNDVLWFGQQACSSPRTLYWVGAQETVEAARARFWPAVRSQSGAVADEPAAMMARVTDAHLMAALSSDGLHSGTSLGTYPLTLDAARADGNLRELQSGHGLVVDVQLDTLEALAPQLDDRDQTLVVQGFPRESLIKLLDRLGNRAIDRIVPFGRALDFHPVWDGTDLLDVLTRKITLPGN</sequence>
<gene>
    <name evidence="2" type="ORF">ARC23_10860</name>
</gene>
<dbReference type="GO" id="GO:0008218">
    <property type="term" value="P:bioluminescence"/>
    <property type="evidence" value="ECO:0007669"/>
    <property type="project" value="InterPro"/>
</dbReference>
<keyword evidence="3" id="KW-1185">Reference proteome</keyword>
<keyword evidence="1" id="KW-0521">NADP</keyword>
<protein>
    <submittedName>
        <fullName evidence="2">Uncharacterized protein</fullName>
    </submittedName>
</protein>
<proteinExistence type="predicted"/>
<evidence type="ECO:0000313" key="2">
    <source>
        <dbReference type="EMBL" id="KRG50894.1"/>
    </source>
</evidence>
<dbReference type="InterPro" id="IPR008670">
    <property type="entry name" value="CoA_reduct_LuxC"/>
</dbReference>
<dbReference type="EMBL" id="LLXV01000030">
    <property type="protein sequence ID" value="KRG50894.1"/>
    <property type="molecule type" value="Genomic_DNA"/>
</dbReference>